<feature type="region of interest" description="Disordered" evidence="1">
    <location>
        <begin position="1"/>
        <end position="70"/>
    </location>
</feature>
<comment type="caution">
    <text evidence="2">The sequence shown here is derived from an EMBL/GenBank/DDBJ whole genome shotgun (WGS) entry which is preliminary data.</text>
</comment>
<dbReference type="EMBL" id="JAWDGP010000204">
    <property type="protein sequence ID" value="KAK3802974.1"/>
    <property type="molecule type" value="Genomic_DNA"/>
</dbReference>
<organism evidence="2 3">
    <name type="scientific">Elysia crispata</name>
    <name type="common">lettuce slug</name>
    <dbReference type="NCBI Taxonomy" id="231223"/>
    <lineage>
        <taxon>Eukaryota</taxon>
        <taxon>Metazoa</taxon>
        <taxon>Spiralia</taxon>
        <taxon>Lophotrochozoa</taxon>
        <taxon>Mollusca</taxon>
        <taxon>Gastropoda</taxon>
        <taxon>Heterobranchia</taxon>
        <taxon>Euthyneura</taxon>
        <taxon>Panpulmonata</taxon>
        <taxon>Sacoglossa</taxon>
        <taxon>Placobranchoidea</taxon>
        <taxon>Plakobranchidae</taxon>
        <taxon>Elysia</taxon>
    </lineage>
</organism>
<protein>
    <submittedName>
        <fullName evidence="2">Uncharacterized protein</fullName>
    </submittedName>
</protein>
<keyword evidence="3" id="KW-1185">Reference proteome</keyword>
<dbReference type="Proteomes" id="UP001283361">
    <property type="component" value="Unassembled WGS sequence"/>
</dbReference>
<proteinExistence type="predicted"/>
<feature type="compositionally biased region" description="Basic and acidic residues" evidence="1">
    <location>
        <begin position="53"/>
        <end position="70"/>
    </location>
</feature>
<evidence type="ECO:0000313" key="2">
    <source>
        <dbReference type="EMBL" id="KAK3802974.1"/>
    </source>
</evidence>
<gene>
    <name evidence="2" type="ORF">RRG08_051729</name>
</gene>
<evidence type="ECO:0000256" key="1">
    <source>
        <dbReference type="SAM" id="MobiDB-lite"/>
    </source>
</evidence>
<dbReference type="AlphaFoldDB" id="A0AAE1BAW6"/>
<sequence length="70" mass="7982">MEEAETRNISSHDRQLEDTMLCAPCRPKGKNSNQRVRKGRELEDTPGRMIKRGLGERYGEAEGEEARGIH</sequence>
<reference evidence="2" key="1">
    <citation type="journal article" date="2023" name="G3 (Bethesda)">
        <title>A reference genome for the long-term kleptoplast-retaining sea slug Elysia crispata morphotype clarki.</title>
        <authorList>
            <person name="Eastman K.E."/>
            <person name="Pendleton A.L."/>
            <person name="Shaikh M.A."/>
            <person name="Suttiyut T."/>
            <person name="Ogas R."/>
            <person name="Tomko P."/>
            <person name="Gavelis G."/>
            <person name="Widhalm J.R."/>
            <person name="Wisecaver J.H."/>
        </authorList>
    </citation>
    <scope>NUCLEOTIDE SEQUENCE</scope>
    <source>
        <strain evidence="2">ECLA1</strain>
    </source>
</reference>
<feature type="compositionally biased region" description="Basic and acidic residues" evidence="1">
    <location>
        <begin position="1"/>
        <end position="17"/>
    </location>
</feature>
<evidence type="ECO:0000313" key="3">
    <source>
        <dbReference type="Proteomes" id="UP001283361"/>
    </source>
</evidence>
<accession>A0AAE1BAW6</accession>
<name>A0AAE1BAW6_9GAST</name>